<dbReference type="EMBL" id="CP009933">
    <property type="protein sequence ID" value="AKA71211.1"/>
    <property type="molecule type" value="Genomic_DNA"/>
</dbReference>
<sequence>MGTVKYSQIKTSDGVIEFDFNDNNRKVFEIDVDNYEYLRVYNATSWFRLYINHSNDYIIIKHSQYEDGQGCGIRDLILEDFQINHIKLEIAPEFWQIHFDIGQVEFYMCK</sequence>
<evidence type="ECO:0000313" key="2">
    <source>
        <dbReference type="Proteomes" id="UP000033115"/>
    </source>
</evidence>
<dbReference type="HOGENOM" id="CLU_2300900_0_0_9"/>
<gene>
    <name evidence="1" type="ORF">CSCA_4086</name>
</gene>
<dbReference type="Proteomes" id="UP000033115">
    <property type="component" value="Chromosome"/>
</dbReference>
<accession>A0A0E3GS01</accession>
<proteinExistence type="predicted"/>
<keyword evidence="2" id="KW-1185">Reference proteome</keyword>
<evidence type="ECO:0000313" key="1">
    <source>
        <dbReference type="EMBL" id="AKA71211.1"/>
    </source>
</evidence>
<name>A0A0E3GS01_CLOSL</name>
<dbReference type="RefSeq" id="WP_029162319.1">
    <property type="nucleotide sequence ID" value="NZ_CP009933.1"/>
</dbReference>
<dbReference type="AlphaFoldDB" id="A0A0E3GS01"/>
<protein>
    <submittedName>
        <fullName evidence="1">Uncharacterized protein</fullName>
    </submittedName>
</protein>
<organism evidence="1 2">
    <name type="scientific">Clostridium scatologenes</name>
    <dbReference type="NCBI Taxonomy" id="1548"/>
    <lineage>
        <taxon>Bacteria</taxon>
        <taxon>Bacillati</taxon>
        <taxon>Bacillota</taxon>
        <taxon>Clostridia</taxon>
        <taxon>Eubacteriales</taxon>
        <taxon>Clostridiaceae</taxon>
        <taxon>Clostridium</taxon>
    </lineage>
</organism>
<dbReference type="STRING" id="1548.CSCA_4086"/>
<dbReference type="KEGG" id="csq:CSCA_4086"/>
<reference evidence="1 2" key="1">
    <citation type="journal article" date="2015" name="J. Biotechnol.">
        <title>Complete genome sequence of a malodorant-producing acetogen, Clostridium scatologenes ATCC 25775(T).</title>
        <authorList>
            <person name="Zhu Z."/>
            <person name="Guo T."/>
            <person name="Zheng H."/>
            <person name="Song T."/>
            <person name="Ouyang P."/>
            <person name="Xie J."/>
        </authorList>
    </citation>
    <scope>NUCLEOTIDE SEQUENCE [LARGE SCALE GENOMIC DNA]</scope>
    <source>
        <strain evidence="1 2">ATCC 25775</strain>
    </source>
</reference>